<organism evidence="1 2">
    <name type="scientific">Mesorhizobium amorphae CCNWGS0123</name>
    <dbReference type="NCBI Taxonomy" id="1082933"/>
    <lineage>
        <taxon>Bacteria</taxon>
        <taxon>Pseudomonadati</taxon>
        <taxon>Pseudomonadota</taxon>
        <taxon>Alphaproteobacteria</taxon>
        <taxon>Hyphomicrobiales</taxon>
        <taxon>Phyllobacteriaceae</taxon>
        <taxon>Mesorhizobium</taxon>
    </lineage>
</organism>
<sequence>MPDFNQLRSKNELESLYLGKVIVVVEDDSDAELYQRLIGPGKGEFLEFQVPHEKGTGCGAVKHSVKVQREKNKRVYGLLDGEVSVSHDGYDKFRECTDPIFEMHGLDGLMFLAEHEAENILINHADIETYIEHDVSLHGLGKRSPVEIETKVEAVVDRQFWAAMCKYVSYEMHKEKQMEGVLGNTFYADASLCRSMKLIKSGVIGQKGDWKTFKSRLKKLRGGTETYLQSLSPASRKKARRRLADGKMALAKIQSVFGLKPTWQGHLVKEVAASAYATDFRIHLFEKTQIKD</sequence>
<dbReference type="PATRIC" id="fig|1082933.3.peg.4836"/>
<dbReference type="EMBL" id="AGSN01000174">
    <property type="protein sequence ID" value="EHH09260.1"/>
    <property type="molecule type" value="Genomic_DNA"/>
</dbReference>
<evidence type="ECO:0008006" key="3">
    <source>
        <dbReference type="Google" id="ProtNLM"/>
    </source>
</evidence>
<dbReference type="KEGG" id="mamo:A6B35_33115"/>
<dbReference type="Proteomes" id="UP000002949">
    <property type="component" value="Unassembled WGS sequence"/>
</dbReference>
<dbReference type="OrthoDB" id="8452372at2"/>
<dbReference type="RefSeq" id="WP_006204716.1">
    <property type="nucleotide sequence ID" value="NZ_AGSN01000174.1"/>
</dbReference>
<evidence type="ECO:0000313" key="1">
    <source>
        <dbReference type="EMBL" id="EHH09260.1"/>
    </source>
</evidence>
<reference evidence="1 2" key="1">
    <citation type="journal article" date="2012" name="J. Bacteriol.">
        <title>Draft Genome Sequence of Plant Growth-Promoting Rhizobium Mesorhizobium amorphae, Isolated from Zinc-Lead Mine Tailings.</title>
        <authorList>
            <person name="Hao X."/>
            <person name="Lin Y."/>
            <person name="Johnstone L."/>
            <person name="Baltrus D.A."/>
            <person name="Miller S.J."/>
            <person name="Wei G."/>
            <person name="Rensing C."/>
        </authorList>
    </citation>
    <scope>NUCLEOTIDE SEQUENCE [LARGE SCALE GENOMIC DNA]</scope>
    <source>
        <strain evidence="1 2">CCNWGS0123</strain>
    </source>
</reference>
<keyword evidence="2" id="KW-1185">Reference proteome</keyword>
<name>G6YG79_9HYPH</name>
<evidence type="ECO:0000313" key="2">
    <source>
        <dbReference type="Proteomes" id="UP000002949"/>
    </source>
</evidence>
<protein>
    <recommendedName>
        <fullName evidence="3">DUF4435 domain-containing protein</fullName>
    </recommendedName>
</protein>
<gene>
    <name evidence="1" type="ORF">MEA186_24937</name>
</gene>
<dbReference type="AlphaFoldDB" id="G6YG79"/>
<accession>G6YG79</accession>
<proteinExistence type="predicted"/>
<dbReference type="eggNOG" id="ENOG5033TXV">
    <property type="taxonomic scope" value="Bacteria"/>
</dbReference>